<keyword evidence="3" id="KW-1185">Reference proteome</keyword>
<evidence type="ECO:0000313" key="3">
    <source>
        <dbReference type="Proteomes" id="UP001633002"/>
    </source>
</evidence>
<dbReference type="AlphaFoldDB" id="A0ABD3HY40"/>
<organism evidence="2 3">
    <name type="scientific">Riccia sorocarpa</name>
    <dbReference type="NCBI Taxonomy" id="122646"/>
    <lineage>
        <taxon>Eukaryota</taxon>
        <taxon>Viridiplantae</taxon>
        <taxon>Streptophyta</taxon>
        <taxon>Embryophyta</taxon>
        <taxon>Marchantiophyta</taxon>
        <taxon>Marchantiopsida</taxon>
        <taxon>Marchantiidae</taxon>
        <taxon>Marchantiales</taxon>
        <taxon>Ricciaceae</taxon>
        <taxon>Riccia</taxon>
    </lineage>
</organism>
<gene>
    <name evidence="2" type="ORF">R1sor_010434</name>
</gene>
<accession>A0ABD3HY40</accession>
<evidence type="ECO:0000313" key="2">
    <source>
        <dbReference type="EMBL" id="KAL3696358.1"/>
    </source>
</evidence>
<feature type="compositionally biased region" description="Pro residues" evidence="1">
    <location>
        <begin position="184"/>
        <end position="194"/>
    </location>
</feature>
<sequence>MGQRTLKSKVDREGVEASYETICEGLKLATAGHQKPHAFYEHMKSIFDSYVNHEDDPKVLPLVTSLDAQNFDVEVLMDLEGDTERDAGEAMKPSYLDGLTLSRGNERESSPEGRNLLAAVWSKNQEQKTIRLSPVFTEKFTTELKMQLHEDYMCNRRAFQTPNTLNRPPEALTDLLSHQSQPDPDSPPRSPPNPMELVEPINAITHVVEEPELPCASDLVVVRSTPLNVIDLSQTGLDSFDDDTSTEYDWPKRNDLSKKNIESVQQIQGFLRGDVINCYINEQWLSEIREELSRIYFFNTFWFPTLKLV</sequence>
<evidence type="ECO:0000256" key="1">
    <source>
        <dbReference type="SAM" id="MobiDB-lite"/>
    </source>
</evidence>
<protein>
    <submittedName>
        <fullName evidence="2">Uncharacterized protein</fullName>
    </submittedName>
</protein>
<reference evidence="2 3" key="1">
    <citation type="submission" date="2024-09" db="EMBL/GenBank/DDBJ databases">
        <title>Chromosome-scale assembly of Riccia sorocarpa.</title>
        <authorList>
            <person name="Paukszto L."/>
        </authorList>
    </citation>
    <scope>NUCLEOTIDE SEQUENCE [LARGE SCALE GENOMIC DNA]</scope>
    <source>
        <strain evidence="2">LP-2024</strain>
        <tissue evidence="2">Aerial parts of the thallus</tissue>
    </source>
</reference>
<name>A0ABD3HY40_9MARC</name>
<dbReference type="EMBL" id="JBJQOH010000002">
    <property type="protein sequence ID" value="KAL3696358.1"/>
    <property type="molecule type" value="Genomic_DNA"/>
</dbReference>
<dbReference type="Proteomes" id="UP001633002">
    <property type="component" value="Unassembled WGS sequence"/>
</dbReference>
<proteinExistence type="predicted"/>
<feature type="region of interest" description="Disordered" evidence="1">
    <location>
        <begin position="85"/>
        <end position="112"/>
    </location>
</feature>
<comment type="caution">
    <text evidence="2">The sequence shown here is derived from an EMBL/GenBank/DDBJ whole genome shotgun (WGS) entry which is preliminary data.</text>
</comment>
<feature type="region of interest" description="Disordered" evidence="1">
    <location>
        <begin position="175"/>
        <end position="196"/>
    </location>
</feature>